<evidence type="ECO:0000313" key="9">
    <source>
        <dbReference type="Proteomes" id="UP000030748"/>
    </source>
</evidence>
<dbReference type="SMART" id="SM00744">
    <property type="entry name" value="RINGv"/>
    <property type="match status" value="1"/>
</dbReference>
<evidence type="ECO:0000256" key="5">
    <source>
        <dbReference type="ARBA" id="ARBA00022833"/>
    </source>
</evidence>
<keyword evidence="5" id="KW-0862">Zinc</keyword>
<dbReference type="PANTHER" id="PTHR15710:SF77">
    <property type="entry name" value="RING-H2 FINGER PROTEIN ATL21B"/>
    <property type="match status" value="1"/>
</dbReference>
<evidence type="ECO:0000256" key="6">
    <source>
        <dbReference type="PROSITE-ProRule" id="PRU00175"/>
    </source>
</evidence>
<evidence type="ECO:0000259" key="7">
    <source>
        <dbReference type="PROSITE" id="PS50089"/>
    </source>
</evidence>
<dbReference type="PROSITE" id="PS50089">
    <property type="entry name" value="ZF_RING_2"/>
    <property type="match status" value="1"/>
</dbReference>
<dbReference type="GO" id="GO:0016567">
    <property type="term" value="P:protein ubiquitination"/>
    <property type="evidence" value="ECO:0000318"/>
    <property type="project" value="GO_Central"/>
</dbReference>
<feature type="domain" description="RING-type" evidence="7">
    <location>
        <begin position="35"/>
        <end position="80"/>
    </location>
</feature>
<dbReference type="eggNOG" id="KOG0800">
    <property type="taxonomic scope" value="Eukaryota"/>
</dbReference>
<comment type="catalytic activity">
    <reaction evidence="1">
        <text>S-ubiquitinyl-[E2 ubiquitin-conjugating enzyme]-L-cysteine + [acceptor protein]-L-lysine = [E2 ubiquitin-conjugating enzyme]-L-cysteine + N(6)-ubiquitinyl-[acceptor protein]-L-lysine.</text>
        <dbReference type="EC" id="2.3.2.27"/>
    </reaction>
</comment>
<dbReference type="InterPro" id="IPR013083">
    <property type="entry name" value="Znf_RING/FYVE/PHD"/>
</dbReference>
<dbReference type="AlphaFoldDB" id="A0A022QWU0"/>
<dbReference type="PANTHER" id="PTHR15710">
    <property type="entry name" value="E3 UBIQUITIN-PROTEIN LIGASE PRAJA"/>
    <property type="match status" value="1"/>
</dbReference>
<reference evidence="8 9" key="1">
    <citation type="journal article" date="2013" name="Proc. Natl. Acad. Sci. U.S.A.">
        <title>Fine-scale variation in meiotic recombination in Mimulus inferred from population shotgun sequencing.</title>
        <authorList>
            <person name="Hellsten U."/>
            <person name="Wright K.M."/>
            <person name="Jenkins J."/>
            <person name="Shu S."/>
            <person name="Yuan Y."/>
            <person name="Wessler S.R."/>
            <person name="Schmutz J."/>
            <person name="Willis J.H."/>
            <person name="Rokhsar D.S."/>
        </authorList>
    </citation>
    <scope>NUCLEOTIDE SEQUENCE [LARGE SCALE GENOMIC DNA]</scope>
    <source>
        <strain evidence="9">cv. DUN x IM62</strain>
    </source>
</reference>
<sequence>NYDESTRHMVPAEDSSIDHALKTVEYSLDIPEMNCSVCLESLSGDDYYREELLSMPCAHIFHGDCIKKWLRTSHYCPLCRFEIPID</sequence>
<dbReference type="GO" id="GO:0061630">
    <property type="term" value="F:ubiquitin protein ligase activity"/>
    <property type="evidence" value="ECO:0000318"/>
    <property type="project" value="GO_Central"/>
</dbReference>
<dbReference type="Pfam" id="PF13639">
    <property type="entry name" value="zf-RING_2"/>
    <property type="match status" value="1"/>
</dbReference>
<evidence type="ECO:0000256" key="4">
    <source>
        <dbReference type="ARBA" id="ARBA00022771"/>
    </source>
</evidence>
<evidence type="ECO:0000256" key="1">
    <source>
        <dbReference type="ARBA" id="ARBA00000900"/>
    </source>
</evidence>
<dbReference type="GO" id="GO:0008270">
    <property type="term" value="F:zinc ion binding"/>
    <property type="evidence" value="ECO:0007669"/>
    <property type="project" value="UniProtKB-KW"/>
</dbReference>
<evidence type="ECO:0000256" key="3">
    <source>
        <dbReference type="ARBA" id="ARBA00022723"/>
    </source>
</evidence>
<dbReference type="SMART" id="SM00184">
    <property type="entry name" value="RING"/>
    <property type="match status" value="1"/>
</dbReference>
<dbReference type="EC" id="2.3.2.27" evidence="2"/>
<proteinExistence type="predicted"/>
<name>A0A022QWU0_ERYGU</name>
<dbReference type="SUPFAM" id="SSF57850">
    <property type="entry name" value="RING/U-box"/>
    <property type="match status" value="1"/>
</dbReference>
<keyword evidence="3" id="KW-0479">Metal-binding</keyword>
<keyword evidence="4 6" id="KW-0863">Zinc-finger</keyword>
<dbReference type="Gene3D" id="3.30.40.10">
    <property type="entry name" value="Zinc/RING finger domain, C3HC4 (zinc finger)"/>
    <property type="match status" value="1"/>
</dbReference>
<dbReference type="InterPro" id="IPR001841">
    <property type="entry name" value="Znf_RING"/>
</dbReference>
<organism evidence="8 9">
    <name type="scientific">Erythranthe guttata</name>
    <name type="common">Yellow monkey flower</name>
    <name type="synonym">Mimulus guttatus</name>
    <dbReference type="NCBI Taxonomy" id="4155"/>
    <lineage>
        <taxon>Eukaryota</taxon>
        <taxon>Viridiplantae</taxon>
        <taxon>Streptophyta</taxon>
        <taxon>Embryophyta</taxon>
        <taxon>Tracheophyta</taxon>
        <taxon>Spermatophyta</taxon>
        <taxon>Magnoliopsida</taxon>
        <taxon>eudicotyledons</taxon>
        <taxon>Gunneridae</taxon>
        <taxon>Pentapetalae</taxon>
        <taxon>asterids</taxon>
        <taxon>lamiids</taxon>
        <taxon>Lamiales</taxon>
        <taxon>Phrymaceae</taxon>
        <taxon>Erythranthe</taxon>
    </lineage>
</organism>
<dbReference type="Proteomes" id="UP000030748">
    <property type="component" value="Unassembled WGS sequence"/>
</dbReference>
<evidence type="ECO:0000256" key="2">
    <source>
        <dbReference type="ARBA" id="ARBA00012483"/>
    </source>
</evidence>
<accession>A0A022QWU0</accession>
<keyword evidence="9" id="KW-1185">Reference proteome</keyword>
<gene>
    <name evidence="8" type="ORF">MIMGU_mgv1a026816mg</name>
</gene>
<feature type="non-terminal residue" evidence="8">
    <location>
        <position position="1"/>
    </location>
</feature>
<dbReference type="InterPro" id="IPR011016">
    <property type="entry name" value="Znf_RING-CH"/>
</dbReference>
<evidence type="ECO:0000313" key="8">
    <source>
        <dbReference type="EMBL" id="EYU30975.1"/>
    </source>
</evidence>
<dbReference type="EMBL" id="KI631018">
    <property type="protein sequence ID" value="EYU30975.1"/>
    <property type="molecule type" value="Genomic_DNA"/>
</dbReference>
<protein>
    <recommendedName>
        <fullName evidence="2">RING-type E3 ubiquitin transferase</fullName>
        <ecNumber evidence="2">2.3.2.27</ecNumber>
    </recommendedName>
</protein>
<dbReference type="GO" id="GO:0005737">
    <property type="term" value="C:cytoplasm"/>
    <property type="evidence" value="ECO:0000318"/>
    <property type="project" value="GO_Central"/>
</dbReference>